<dbReference type="PANTHER" id="PTHR43827:SF13">
    <property type="entry name" value="ALDO_KETO REDUCTASE FAMILY PROTEIN"/>
    <property type="match status" value="1"/>
</dbReference>
<dbReference type="CDD" id="cd19071">
    <property type="entry name" value="AKR_AKR1-5-like"/>
    <property type="match status" value="1"/>
</dbReference>
<organism evidence="4 5">
    <name type="scientific">Exaiptasia diaphana</name>
    <name type="common">Tropical sea anemone</name>
    <name type="synonym">Aiptasia pulchella</name>
    <dbReference type="NCBI Taxonomy" id="2652724"/>
    <lineage>
        <taxon>Eukaryota</taxon>
        <taxon>Metazoa</taxon>
        <taxon>Cnidaria</taxon>
        <taxon>Anthozoa</taxon>
        <taxon>Hexacorallia</taxon>
        <taxon>Actiniaria</taxon>
        <taxon>Aiptasiidae</taxon>
        <taxon>Exaiptasia</taxon>
    </lineage>
</organism>
<dbReference type="AlphaFoldDB" id="A0A913WYH7"/>
<dbReference type="PANTHER" id="PTHR43827">
    <property type="entry name" value="2,5-DIKETO-D-GLUCONIC ACID REDUCTASE"/>
    <property type="match status" value="1"/>
</dbReference>
<dbReference type="GO" id="GO:0016491">
    <property type="term" value="F:oxidoreductase activity"/>
    <property type="evidence" value="ECO:0007669"/>
    <property type="project" value="UniProtKB-KW"/>
</dbReference>
<evidence type="ECO:0000259" key="3">
    <source>
        <dbReference type="Pfam" id="PF00248"/>
    </source>
</evidence>
<keyword evidence="5" id="KW-1185">Reference proteome</keyword>
<dbReference type="GeneID" id="110235028"/>
<feature type="domain" description="NADP-dependent oxidoreductase" evidence="3">
    <location>
        <begin position="91"/>
        <end position="319"/>
    </location>
</feature>
<evidence type="ECO:0000256" key="2">
    <source>
        <dbReference type="ARBA" id="ARBA00023002"/>
    </source>
</evidence>
<dbReference type="InterPro" id="IPR023210">
    <property type="entry name" value="NADP_OxRdtase_dom"/>
</dbReference>
<dbReference type="FunFam" id="3.20.20.100:FF:000015">
    <property type="entry name" value="Oxidoreductase, aldo/keto reductase family"/>
    <property type="match status" value="1"/>
</dbReference>
<dbReference type="EnsemblMetazoa" id="XM_021040446.2">
    <property type="protein sequence ID" value="XP_020896105.1"/>
    <property type="gene ID" value="LOC110235028"/>
</dbReference>
<comment type="similarity">
    <text evidence="1">Belongs to the aldo/keto reductase family.</text>
</comment>
<evidence type="ECO:0000313" key="5">
    <source>
        <dbReference type="Proteomes" id="UP000887567"/>
    </source>
</evidence>
<dbReference type="KEGG" id="epa:110235028"/>
<dbReference type="InterPro" id="IPR036812">
    <property type="entry name" value="NAD(P)_OxRdtase_dom_sf"/>
</dbReference>
<protein>
    <recommendedName>
        <fullName evidence="3">NADP-dependent oxidoreductase domain-containing protein</fullName>
    </recommendedName>
</protein>
<dbReference type="PROSITE" id="PS00062">
    <property type="entry name" value="ALDOKETO_REDUCTASE_2"/>
    <property type="match status" value="1"/>
</dbReference>
<sequence length="335" mass="38648">MSRLKSAFSKSFAVDILLRQFCRQICTTETTFTRNSFDSSSEAIKLEANSSYRRMKSLHETSITDTITLNDKVKIPCFGLGVYDIDVKLTRKAVLCALETGYRQIDTAARYKNERSVGEAIRESGLKRQEVFVVTKVYHEDHGYNETRIAFEKSLKLLGVDFVDLYLIHFPVPGKVVETWKAMGELKEKGFIRSIGVSNFNIHHLEALKMHSEITPSVNQIEVHPFLQESSLVDYCKDRGIVIQAYSPLTRGQKLDNHVLRSLAYQYNRTPAQILLRWSLQKGFVCIPKSFQSERIKENSKVFDFYIEEPHMEILDSLEEGYRTGRDKILWPWNG</sequence>
<dbReference type="OrthoDB" id="416253at2759"/>
<dbReference type="OMA" id="MEIHPWY"/>
<proteinExistence type="inferred from homology"/>
<name>A0A913WYH7_EXADI</name>
<evidence type="ECO:0000256" key="1">
    <source>
        <dbReference type="ARBA" id="ARBA00007905"/>
    </source>
</evidence>
<dbReference type="PROSITE" id="PS00063">
    <property type="entry name" value="ALDOKETO_REDUCTASE_3"/>
    <property type="match status" value="1"/>
</dbReference>
<reference evidence="4" key="1">
    <citation type="submission" date="2022-11" db="UniProtKB">
        <authorList>
            <consortium name="EnsemblMetazoa"/>
        </authorList>
    </citation>
    <scope>IDENTIFICATION</scope>
</reference>
<keyword evidence="2" id="KW-0560">Oxidoreductase</keyword>
<dbReference type="Proteomes" id="UP000887567">
    <property type="component" value="Unplaced"/>
</dbReference>
<dbReference type="RefSeq" id="XP_020896105.1">
    <property type="nucleotide sequence ID" value="XM_021040446.2"/>
</dbReference>
<dbReference type="SUPFAM" id="SSF51430">
    <property type="entry name" value="NAD(P)-linked oxidoreductase"/>
    <property type="match status" value="1"/>
</dbReference>
<accession>A0A913WYH7</accession>
<dbReference type="InterPro" id="IPR020471">
    <property type="entry name" value="AKR"/>
</dbReference>
<evidence type="ECO:0000313" key="4">
    <source>
        <dbReference type="EnsemblMetazoa" id="XP_020896105.1"/>
    </source>
</evidence>
<dbReference type="Gene3D" id="3.20.20.100">
    <property type="entry name" value="NADP-dependent oxidoreductase domain"/>
    <property type="match status" value="1"/>
</dbReference>
<dbReference type="InterPro" id="IPR018170">
    <property type="entry name" value="Aldo/ket_reductase_CS"/>
</dbReference>
<dbReference type="Pfam" id="PF00248">
    <property type="entry name" value="Aldo_ket_red"/>
    <property type="match status" value="1"/>
</dbReference>
<dbReference type="PRINTS" id="PR00069">
    <property type="entry name" value="ALDKETRDTASE"/>
</dbReference>